<comment type="caution">
    <text evidence="3">The sequence shown here is derived from an EMBL/GenBank/DDBJ whole genome shotgun (WGS) entry which is preliminary data.</text>
</comment>
<name>X1U3W7_9ZZZZ</name>
<dbReference type="SUPFAM" id="SSF51905">
    <property type="entry name" value="FAD/NAD(P)-binding domain"/>
    <property type="match status" value="1"/>
</dbReference>
<dbReference type="Gene3D" id="3.50.50.60">
    <property type="entry name" value="FAD/NAD(P)-binding domain"/>
    <property type="match status" value="1"/>
</dbReference>
<evidence type="ECO:0000313" key="3">
    <source>
        <dbReference type="EMBL" id="GAI98331.1"/>
    </source>
</evidence>
<dbReference type="GO" id="GO:0005737">
    <property type="term" value="C:cytoplasm"/>
    <property type="evidence" value="ECO:0007669"/>
    <property type="project" value="TreeGrafter"/>
</dbReference>
<dbReference type="PANTHER" id="PTHR13847">
    <property type="entry name" value="SARCOSINE DEHYDROGENASE-RELATED"/>
    <property type="match status" value="1"/>
</dbReference>
<feature type="non-terminal residue" evidence="3">
    <location>
        <position position="143"/>
    </location>
</feature>
<organism evidence="3">
    <name type="scientific">marine sediment metagenome</name>
    <dbReference type="NCBI Taxonomy" id="412755"/>
    <lineage>
        <taxon>unclassified sequences</taxon>
        <taxon>metagenomes</taxon>
        <taxon>ecological metagenomes</taxon>
    </lineage>
</organism>
<protein>
    <recommendedName>
        <fullName evidence="2">FAD dependent oxidoreductase domain-containing protein</fullName>
    </recommendedName>
</protein>
<dbReference type="EMBL" id="BARW01018382">
    <property type="protein sequence ID" value="GAI98331.1"/>
    <property type="molecule type" value="Genomic_DNA"/>
</dbReference>
<accession>X1U3W7</accession>
<dbReference type="GO" id="GO:0016491">
    <property type="term" value="F:oxidoreductase activity"/>
    <property type="evidence" value="ECO:0007669"/>
    <property type="project" value="UniProtKB-KW"/>
</dbReference>
<dbReference type="PANTHER" id="PTHR13847:SF287">
    <property type="entry name" value="FAD-DEPENDENT OXIDOREDUCTASE DOMAIN-CONTAINING PROTEIN 1"/>
    <property type="match status" value="1"/>
</dbReference>
<dbReference type="InterPro" id="IPR036188">
    <property type="entry name" value="FAD/NAD-bd_sf"/>
</dbReference>
<dbReference type="AlphaFoldDB" id="X1U3W7"/>
<evidence type="ECO:0000256" key="1">
    <source>
        <dbReference type="ARBA" id="ARBA00023002"/>
    </source>
</evidence>
<keyword evidence="1" id="KW-0560">Oxidoreductase</keyword>
<proteinExistence type="predicted"/>
<reference evidence="3" key="1">
    <citation type="journal article" date="2014" name="Front. Microbiol.">
        <title>High frequency of phylogenetically diverse reductive dehalogenase-homologous genes in deep subseafloor sedimentary metagenomes.</title>
        <authorList>
            <person name="Kawai M."/>
            <person name="Futagami T."/>
            <person name="Toyoda A."/>
            <person name="Takaki Y."/>
            <person name="Nishi S."/>
            <person name="Hori S."/>
            <person name="Arai W."/>
            <person name="Tsubouchi T."/>
            <person name="Morono Y."/>
            <person name="Uchiyama I."/>
            <person name="Ito T."/>
            <person name="Fujiyama A."/>
            <person name="Inagaki F."/>
            <person name="Takami H."/>
        </authorList>
    </citation>
    <scope>NUCLEOTIDE SEQUENCE</scope>
    <source>
        <strain evidence="3">Expedition CK06-06</strain>
    </source>
</reference>
<dbReference type="InterPro" id="IPR006076">
    <property type="entry name" value="FAD-dep_OxRdtase"/>
</dbReference>
<sequence length="143" mass="15725">MESMKKFKDMAEELGQDVEFHQGGYLFLAHSEDRKITYLKLIELQQSMGLDVEYISIDDIKKIVPGISTDDLLGGAYCPSDAQANPFLCVDGYAKGIRKNGAVLPCKEVTRINIKGGKVTSITTKDNETYYAPVIVNAAGPFV</sequence>
<gene>
    <name evidence="3" type="ORF">S12H4_31485</name>
</gene>
<feature type="domain" description="FAD dependent oxidoreductase" evidence="2">
    <location>
        <begin position="2"/>
        <end position="142"/>
    </location>
</feature>
<evidence type="ECO:0000259" key="2">
    <source>
        <dbReference type="Pfam" id="PF01266"/>
    </source>
</evidence>
<dbReference type="Pfam" id="PF01266">
    <property type="entry name" value="DAO"/>
    <property type="match status" value="1"/>
</dbReference>
<dbReference type="Gene3D" id="3.30.9.10">
    <property type="entry name" value="D-Amino Acid Oxidase, subunit A, domain 2"/>
    <property type="match status" value="1"/>
</dbReference>